<dbReference type="PANTHER" id="PTHR11544">
    <property type="entry name" value="COLD SHOCK DOMAIN CONTAINING PROTEINS"/>
    <property type="match status" value="1"/>
</dbReference>
<dbReference type="Gene3D" id="2.40.50.140">
    <property type="entry name" value="Nucleic acid-binding proteins"/>
    <property type="match status" value="1"/>
</dbReference>
<feature type="domain" description="CSD" evidence="2">
    <location>
        <begin position="64"/>
        <end position="129"/>
    </location>
</feature>
<proteinExistence type="predicted"/>
<dbReference type="PROSITE" id="PS51857">
    <property type="entry name" value="CSD_2"/>
    <property type="match status" value="1"/>
</dbReference>
<feature type="region of interest" description="Disordered" evidence="1">
    <location>
        <begin position="153"/>
        <end position="269"/>
    </location>
</feature>
<evidence type="ECO:0000313" key="3">
    <source>
        <dbReference type="EMBL" id="KAK7796171.1"/>
    </source>
</evidence>
<feature type="compositionally biased region" description="Basic and acidic residues" evidence="1">
    <location>
        <begin position="236"/>
        <end position="255"/>
    </location>
</feature>
<evidence type="ECO:0000313" key="4">
    <source>
        <dbReference type="Proteomes" id="UP001488838"/>
    </source>
</evidence>
<dbReference type="EMBL" id="JBBHLL010001373">
    <property type="protein sequence ID" value="KAK7796171.1"/>
    <property type="molecule type" value="Genomic_DNA"/>
</dbReference>
<dbReference type="GO" id="GO:0003676">
    <property type="term" value="F:nucleic acid binding"/>
    <property type="evidence" value="ECO:0007669"/>
    <property type="project" value="InterPro"/>
</dbReference>
<evidence type="ECO:0000259" key="2">
    <source>
        <dbReference type="PROSITE" id="PS51857"/>
    </source>
</evidence>
<dbReference type="SMART" id="SM00357">
    <property type="entry name" value="CSP"/>
    <property type="match status" value="1"/>
</dbReference>
<protein>
    <recommendedName>
        <fullName evidence="2">CSD domain-containing protein</fullName>
    </recommendedName>
</protein>
<gene>
    <name evidence="3" type="ORF">U0070_023226</name>
</gene>
<feature type="compositionally biased region" description="Basic and acidic residues" evidence="1">
    <location>
        <begin position="187"/>
        <end position="214"/>
    </location>
</feature>
<name>A0AAW0H371_MYOGA</name>
<sequence>ETQQSLLTGVTTTAAMNSEAKTQLLPLTPSSGLQTPSLALWPAPRAESSQAVSHLQCRLAGMRSSSQEVKWFNVKKGYSFINRNDIKEDIFIHQTAIKKNNPKNVGDGESAEFDIVEGERGREAANVTGPGGVPVQGSKYASEYNQYRCYPGRRGSPCNSQQNYGNSENGGKKEQSELLMKAKLNKTSKDKGPPHQRQPREHSNEQYEKNKEEETQGQQTVRHHNHYNIYHHRRRPENPKPQGDKEISKASDPPDRNLSTPKAEQGMAE</sequence>
<dbReference type="AlphaFoldDB" id="A0AAW0H371"/>
<organism evidence="3 4">
    <name type="scientific">Myodes glareolus</name>
    <name type="common">Bank vole</name>
    <name type="synonym">Clethrionomys glareolus</name>
    <dbReference type="NCBI Taxonomy" id="447135"/>
    <lineage>
        <taxon>Eukaryota</taxon>
        <taxon>Metazoa</taxon>
        <taxon>Chordata</taxon>
        <taxon>Craniata</taxon>
        <taxon>Vertebrata</taxon>
        <taxon>Euteleostomi</taxon>
        <taxon>Mammalia</taxon>
        <taxon>Eutheria</taxon>
        <taxon>Euarchontoglires</taxon>
        <taxon>Glires</taxon>
        <taxon>Rodentia</taxon>
        <taxon>Myomorpha</taxon>
        <taxon>Muroidea</taxon>
        <taxon>Cricetidae</taxon>
        <taxon>Arvicolinae</taxon>
        <taxon>Myodes</taxon>
    </lineage>
</organism>
<feature type="compositionally biased region" description="Basic residues" evidence="1">
    <location>
        <begin position="221"/>
        <end position="235"/>
    </location>
</feature>
<reference evidence="3 4" key="1">
    <citation type="journal article" date="2023" name="bioRxiv">
        <title>Conserved and derived expression patterns and positive selection on dental genes reveal complex evolutionary context of ever-growing rodent molars.</title>
        <authorList>
            <person name="Calamari Z.T."/>
            <person name="Song A."/>
            <person name="Cohen E."/>
            <person name="Akter M."/>
            <person name="Roy R.D."/>
            <person name="Hallikas O."/>
            <person name="Christensen M.M."/>
            <person name="Li P."/>
            <person name="Marangoni P."/>
            <person name="Jernvall J."/>
            <person name="Klein O.D."/>
        </authorList>
    </citation>
    <scope>NUCLEOTIDE SEQUENCE [LARGE SCALE GENOMIC DNA]</scope>
    <source>
        <strain evidence="3">V071</strain>
    </source>
</reference>
<dbReference type="InterPro" id="IPR011129">
    <property type="entry name" value="CSD"/>
</dbReference>
<dbReference type="Proteomes" id="UP001488838">
    <property type="component" value="Unassembled WGS sequence"/>
</dbReference>
<comment type="caution">
    <text evidence="3">The sequence shown here is derived from an EMBL/GenBank/DDBJ whole genome shotgun (WGS) entry which is preliminary data.</text>
</comment>
<feature type="non-terminal residue" evidence="3">
    <location>
        <position position="1"/>
    </location>
</feature>
<dbReference type="InterPro" id="IPR012340">
    <property type="entry name" value="NA-bd_OB-fold"/>
</dbReference>
<dbReference type="PRINTS" id="PR00050">
    <property type="entry name" value="COLDSHOCK"/>
</dbReference>
<dbReference type="InterPro" id="IPR050181">
    <property type="entry name" value="Cold_shock_domain"/>
</dbReference>
<dbReference type="Pfam" id="PF00313">
    <property type="entry name" value="CSD"/>
    <property type="match status" value="1"/>
</dbReference>
<accession>A0AAW0H371</accession>
<feature type="compositionally biased region" description="Polar residues" evidence="1">
    <location>
        <begin position="157"/>
        <end position="169"/>
    </location>
</feature>
<dbReference type="SUPFAM" id="SSF50249">
    <property type="entry name" value="Nucleic acid-binding proteins"/>
    <property type="match status" value="1"/>
</dbReference>
<dbReference type="InterPro" id="IPR002059">
    <property type="entry name" value="CSP_DNA-bd"/>
</dbReference>
<evidence type="ECO:0000256" key="1">
    <source>
        <dbReference type="SAM" id="MobiDB-lite"/>
    </source>
</evidence>
<keyword evidence="4" id="KW-1185">Reference proteome</keyword>